<gene>
    <name evidence="1" type="ORF">PR002_g5694</name>
</gene>
<reference evidence="1 2" key="1">
    <citation type="submission" date="2018-09" db="EMBL/GenBank/DDBJ databases">
        <title>Genomic investigation of the strawberry pathogen Phytophthora fragariae indicates pathogenicity is determined by transcriptional variation in three key races.</title>
        <authorList>
            <person name="Adams T.M."/>
            <person name="Armitage A.D."/>
            <person name="Sobczyk M.K."/>
            <person name="Bates H.J."/>
            <person name="Dunwell J.M."/>
            <person name="Nellist C.F."/>
            <person name="Harrison R.J."/>
        </authorList>
    </citation>
    <scope>NUCLEOTIDE SEQUENCE [LARGE SCALE GENOMIC DNA]</scope>
    <source>
        <strain evidence="1 2">SCRP324</strain>
    </source>
</reference>
<dbReference type="EMBL" id="QXFU01000245">
    <property type="protein sequence ID" value="KAE9039065.1"/>
    <property type="molecule type" value="Genomic_DNA"/>
</dbReference>
<comment type="caution">
    <text evidence="1">The sequence shown here is derived from an EMBL/GenBank/DDBJ whole genome shotgun (WGS) entry which is preliminary data.</text>
</comment>
<accession>A0A6A3N6L6</accession>
<evidence type="ECO:0000313" key="1">
    <source>
        <dbReference type="EMBL" id="KAE9039065.1"/>
    </source>
</evidence>
<dbReference type="Proteomes" id="UP000435112">
    <property type="component" value="Unassembled WGS sequence"/>
</dbReference>
<proteinExistence type="predicted"/>
<protein>
    <submittedName>
        <fullName evidence="1">Uncharacterized protein</fullName>
    </submittedName>
</protein>
<organism evidence="1 2">
    <name type="scientific">Phytophthora rubi</name>
    <dbReference type="NCBI Taxonomy" id="129364"/>
    <lineage>
        <taxon>Eukaryota</taxon>
        <taxon>Sar</taxon>
        <taxon>Stramenopiles</taxon>
        <taxon>Oomycota</taxon>
        <taxon>Peronosporomycetes</taxon>
        <taxon>Peronosporales</taxon>
        <taxon>Peronosporaceae</taxon>
        <taxon>Phytophthora</taxon>
    </lineage>
</organism>
<evidence type="ECO:0000313" key="2">
    <source>
        <dbReference type="Proteomes" id="UP000435112"/>
    </source>
</evidence>
<sequence>MSLFSSSHLPSSVFAKKSFSSAASPLILPGFFFWIAALNVETFSASSTFTLNVSPALPTSYFLETGDYGMRNENARSY</sequence>
<dbReference type="AlphaFoldDB" id="A0A6A3N6L6"/>
<name>A0A6A3N6L6_9STRA</name>